<dbReference type="AlphaFoldDB" id="A0A1I7XNQ5"/>
<protein>
    <submittedName>
        <fullName evidence="4">Ammonium_transp domain-containing protein</fullName>
    </submittedName>
</protein>
<proteinExistence type="predicted"/>
<feature type="transmembrane region" description="Helical" evidence="2">
    <location>
        <begin position="12"/>
        <end position="31"/>
    </location>
</feature>
<evidence type="ECO:0000313" key="3">
    <source>
        <dbReference type="Proteomes" id="UP000095283"/>
    </source>
</evidence>
<reference evidence="4" key="1">
    <citation type="submission" date="2016-11" db="UniProtKB">
        <authorList>
            <consortium name="WormBaseParasite"/>
        </authorList>
    </citation>
    <scope>IDENTIFICATION</scope>
</reference>
<accession>A0A1I7XNQ5</accession>
<dbReference type="Proteomes" id="UP000095283">
    <property type="component" value="Unplaced"/>
</dbReference>
<keyword evidence="2" id="KW-1133">Transmembrane helix</keyword>
<evidence type="ECO:0000256" key="1">
    <source>
        <dbReference type="SAM" id="MobiDB-lite"/>
    </source>
</evidence>
<name>A0A1I7XNQ5_HETBA</name>
<keyword evidence="2" id="KW-0472">Membrane</keyword>
<dbReference type="WBParaSite" id="Hba_19156">
    <property type="protein sequence ID" value="Hba_19156"/>
    <property type="gene ID" value="Hba_19156"/>
</dbReference>
<evidence type="ECO:0000256" key="2">
    <source>
        <dbReference type="SAM" id="Phobius"/>
    </source>
</evidence>
<dbReference type="GO" id="GO:0016020">
    <property type="term" value="C:membrane"/>
    <property type="evidence" value="ECO:0007669"/>
    <property type="project" value="InterPro"/>
</dbReference>
<evidence type="ECO:0000313" key="4">
    <source>
        <dbReference type="WBParaSite" id="Hba_19156"/>
    </source>
</evidence>
<feature type="region of interest" description="Disordered" evidence="1">
    <location>
        <begin position="70"/>
        <end position="102"/>
    </location>
</feature>
<dbReference type="InterPro" id="IPR010761">
    <property type="entry name" value="Clc_prot-like"/>
</dbReference>
<dbReference type="Pfam" id="PF07062">
    <property type="entry name" value="Clc-like"/>
    <property type="match status" value="1"/>
</dbReference>
<keyword evidence="2" id="KW-0812">Transmembrane</keyword>
<organism evidence="3 4">
    <name type="scientific">Heterorhabditis bacteriophora</name>
    <name type="common">Entomopathogenic nematode worm</name>
    <dbReference type="NCBI Taxonomy" id="37862"/>
    <lineage>
        <taxon>Eukaryota</taxon>
        <taxon>Metazoa</taxon>
        <taxon>Ecdysozoa</taxon>
        <taxon>Nematoda</taxon>
        <taxon>Chromadorea</taxon>
        <taxon>Rhabditida</taxon>
        <taxon>Rhabditina</taxon>
        <taxon>Rhabditomorpha</taxon>
        <taxon>Strongyloidea</taxon>
        <taxon>Heterorhabditidae</taxon>
        <taxon>Heterorhabditis</taxon>
    </lineage>
</organism>
<sequence length="102" mass="11687">MVGTYEQRIGYAFYLHIMGTICWIIAFLCAITTTYKFITGRASDGRSVYFFTSNELAFRAVPREEPLLEKYPQTMAPSPYRPSPQAGYRSQNPIPNYRETSA</sequence>
<keyword evidence="3" id="KW-1185">Reference proteome</keyword>
<feature type="compositionally biased region" description="Polar residues" evidence="1">
    <location>
        <begin position="88"/>
        <end position="102"/>
    </location>
</feature>